<gene>
    <name evidence="1" type="ORF">BDN72DRAFT_781204</name>
</gene>
<name>A0ACD3A0C4_9AGAR</name>
<dbReference type="EMBL" id="ML209081">
    <property type="protein sequence ID" value="TFK59101.1"/>
    <property type="molecule type" value="Genomic_DNA"/>
</dbReference>
<dbReference type="Proteomes" id="UP000308600">
    <property type="component" value="Unassembled WGS sequence"/>
</dbReference>
<accession>A0ACD3A0C4</accession>
<organism evidence="1 2">
    <name type="scientific">Pluteus cervinus</name>
    <dbReference type="NCBI Taxonomy" id="181527"/>
    <lineage>
        <taxon>Eukaryota</taxon>
        <taxon>Fungi</taxon>
        <taxon>Dikarya</taxon>
        <taxon>Basidiomycota</taxon>
        <taxon>Agaricomycotina</taxon>
        <taxon>Agaricomycetes</taxon>
        <taxon>Agaricomycetidae</taxon>
        <taxon>Agaricales</taxon>
        <taxon>Pluteineae</taxon>
        <taxon>Pluteaceae</taxon>
        <taxon>Pluteus</taxon>
    </lineage>
</organism>
<protein>
    <submittedName>
        <fullName evidence="1">Uncharacterized protein</fullName>
    </submittedName>
</protein>
<keyword evidence="2" id="KW-1185">Reference proteome</keyword>
<evidence type="ECO:0000313" key="2">
    <source>
        <dbReference type="Proteomes" id="UP000308600"/>
    </source>
</evidence>
<sequence length="198" mass="23549">MTSMEGKLQRALHKAEGEHEVQKEDMTRMQAGLVLGNMYVQRTQKQLNTAEEKSKKSRKRHLLQDGRAKYYTGDEFWEACVEDEQCQETEAEEKQRGQERREARAVELEQWKEQNDEIRARNKVRKDKWENDVKLWEAERDCAKALRKRPRWNKPKLGNERLLPRPTCTEEGDGEEVEDEPKDEEEDELDSDLDDDDR</sequence>
<reference evidence="1 2" key="1">
    <citation type="journal article" date="2019" name="Nat. Ecol. Evol.">
        <title>Megaphylogeny resolves global patterns of mushroom evolution.</title>
        <authorList>
            <person name="Varga T."/>
            <person name="Krizsan K."/>
            <person name="Foldi C."/>
            <person name="Dima B."/>
            <person name="Sanchez-Garcia M."/>
            <person name="Sanchez-Ramirez S."/>
            <person name="Szollosi G.J."/>
            <person name="Szarkandi J.G."/>
            <person name="Papp V."/>
            <person name="Albert L."/>
            <person name="Andreopoulos W."/>
            <person name="Angelini C."/>
            <person name="Antonin V."/>
            <person name="Barry K.W."/>
            <person name="Bougher N.L."/>
            <person name="Buchanan P."/>
            <person name="Buyck B."/>
            <person name="Bense V."/>
            <person name="Catcheside P."/>
            <person name="Chovatia M."/>
            <person name="Cooper J."/>
            <person name="Damon W."/>
            <person name="Desjardin D."/>
            <person name="Finy P."/>
            <person name="Geml J."/>
            <person name="Haridas S."/>
            <person name="Hughes K."/>
            <person name="Justo A."/>
            <person name="Karasinski D."/>
            <person name="Kautmanova I."/>
            <person name="Kiss B."/>
            <person name="Kocsube S."/>
            <person name="Kotiranta H."/>
            <person name="LaButti K.M."/>
            <person name="Lechner B.E."/>
            <person name="Liimatainen K."/>
            <person name="Lipzen A."/>
            <person name="Lukacs Z."/>
            <person name="Mihaltcheva S."/>
            <person name="Morgado L.N."/>
            <person name="Niskanen T."/>
            <person name="Noordeloos M.E."/>
            <person name="Ohm R.A."/>
            <person name="Ortiz-Santana B."/>
            <person name="Ovrebo C."/>
            <person name="Racz N."/>
            <person name="Riley R."/>
            <person name="Savchenko A."/>
            <person name="Shiryaev A."/>
            <person name="Soop K."/>
            <person name="Spirin V."/>
            <person name="Szebenyi C."/>
            <person name="Tomsovsky M."/>
            <person name="Tulloss R.E."/>
            <person name="Uehling J."/>
            <person name="Grigoriev I.V."/>
            <person name="Vagvolgyi C."/>
            <person name="Papp T."/>
            <person name="Martin F.M."/>
            <person name="Miettinen O."/>
            <person name="Hibbett D.S."/>
            <person name="Nagy L.G."/>
        </authorList>
    </citation>
    <scope>NUCLEOTIDE SEQUENCE [LARGE SCALE GENOMIC DNA]</scope>
    <source>
        <strain evidence="1 2">NL-1719</strain>
    </source>
</reference>
<evidence type="ECO:0000313" key="1">
    <source>
        <dbReference type="EMBL" id="TFK59101.1"/>
    </source>
</evidence>
<proteinExistence type="predicted"/>